<dbReference type="PANTHER" id="PTHR47151">
    <property type="entry name" value="LEU/ILE/VAL-BINDING ABC TRANSPORTER SUBUNIT"/>
    <property type="match status" value="1"/>
</dbReference>
<evidence type="ECO:0000313" key="6">
    <source>
        <dbReference type="Proteomes" id="UP000233517"/>
    </source>
</evidence>
<dbReference type="SUPFAM" id="SSF53822">
    <property type="entry name" value="Periplasmic binding protein-like I"/>
    <property type="match status" value="1"/>
</dbReference>
<reference evidence="5 6" key="1">
    <citation type="journal article" date="2017" name="ISME J.">
        <title>Potential for microbial H2 and metal transformations associated with novel bacteria and archaea in deep terrestrial subsurface sediments.</title>
        <authorList>
            <person name="Hernsdorf A.W."/>
            <person name="Amano Y."/>
            <person name="Miyakawa K."/>
            <person name="Ise K."/>
            <person name="Suzuki Y."/>
            <person name="Anantharaman K."/>
            <person name="Probst A."/>
            <person name="Burstein D."/>
            <person name="Thomas B.C."/>
            <person name="Banfield J.F."/>
        </authorList>
    </citation>
    <scope>NUCLEOTIDE SEQUENCE [LARGE SCALE GENOMIC DNA]</scope>
    <source>
        <strain evidence="5">HGW-Falkowbacteria-1</strain>
    </source>
</reference>
<dbReference type="InterPro" id="IPR028081">
    <property type="entry name" value="Leu-bd"/>
</dbReference>
<feature type="transmembrane region" description="Helical" evidence="3">
    <location>
        <begin position="5"/>
        <end position="24"/>
    </location>
</feature>
<accession>A0A2N2EAN7</accession>
<dbReference type="CDD" id="cd06342">
    <property type="entry name" value="PBP1_ABC_LIVBP-like"/>
    <property type="match status" value="1"/>
</dbReference>
<evidence type="ECO:0000256" key="1">
    <source>
        <dbReference type="ARBA" id="ARBA00010062"/>
    </source>
</evidence>
<name>A0A2N2EAN7_9BACT</name>
<dbReference type="EMBL" id="PHAI01000001">
    <property type="protein sequence ID" value="PKM91804.1"/>
    <property type="molecule type" value="Genomic_DNA"/>
</dbReference>
<comment type="similarity">
    <text evidence="1">Belongs to the leucine-binding protein family.</text>
</comment>
<keyword evidence="2" id="KW-0732">Signal</keyword>
<evidence type="ECO:0000259" key="4">
    <source>
        <dbReference type="Pfam" id="PF13458"/>
    </source>
</evidence>
<comment type="caution">
    <text evidence="5">The sequence shown here is derived from an EMBL/GenBank/DDBJ whole genome shotgun (WGS) entry which is preliminary data.</text>
</comment>
<keyword evidence="3" id="KW-0472">Membrane</keyword>
<dbReference type="Pfam" id="PF13458">
    <property type="entry name" value="Peripla_BP_6"/>
    <property type="match status" value="1"/>
</dbReference>
<protein>
    <submittedName>
        <fullName evidence="5">Branched chain amino acid ABC transporter substrate-binding protein</fullName>
    </submittedName>
</protein>
<dbReference type="InterPro" id="IPR028082">
    <property type="entry name" value="Peripla_BP_I"/>
</dbReference>
<sequence length="397" mass="43093">MNKKILTMVIIFIAIVALGSYYFWTNKADKNVKIVAVATMRGIDAGVDTINGVKLALKEANYLVGKYNIELIVEDNGDEEGYWVEDVEKNIAEKAANDKDVMIYLGPIDSGAAKISLPITNKAGLPQISPTNTWPGLTQAGFAPGEPGIFYPTGVRTYFRVCPTDAVQGPAGAIWAKEMGLKNIFIFDDGTLYGTGITNIFEEKAVSLGLNILGHETLDREGQSFVSELNELKDLDLIYFGGVPSTGVVSLIKGIKDLNLQAKFMGTDGIMDQFILDQAGESAEGIYLTTIGSPINELQDEGADFYKNYVSEYGIEPNTYSAFGYEAAKVSLLAIDRAGQKNREKVLGELAGLRDFPGIFGNWSFNSSGDTDLILVSGNIVRDGKFEYEKTLSSGNN</sequence>
<dbReference type="Proteomes" id="UP000233517">
    <property type="component" value="Unassembled WGS sequence"/>
</dbReference>
<organism evidence="5 6">
    <name type="scientific">Candidatus Falkowbacteria bacterium HGW-Falkowbacteria-1</name>
    <dbReference type="NCBI Taxonomy" id="2013768"/>
    <lineage>
        <taxon>Bacteria</taxon>
        <taxon>Candidatus Falkowiibacteriota</taxon>
    </lineage>
</organism>
<keyword evidence="3" id="KW-0812">Transmembrane</keyword>
<feature type="domain" description="Leucine-binding protein" evidence="4">
    <location>
        <begin position="32"/>
        <end position="366"/>
    </location>
</feature>
<dbReference type="AlphaFoldDB" id="A0A2N2EAN7"/>
<dbReference type="Gene3D" id="3.40.50.2300">
    <property type="match status" value="2"/>
</dbReference>
<dbReference type="PANTHER" id="PTHR47151:SF2">
    <property type="entry name" value="AMINO ACID BINDING PROTEIN"/>
    <property type="match status" value="1"/>
</dbReference>
<evidence type="ECO:0000256" key="2">
    <source>
        <dbReference type="ARBA" id="ARBA00022729"/>
    </source>
</evidence>
<keyword evidence="3" id="KW-1133">Transmembrane helix</keyword>
<gene>
    <name evidence="5" type="ORF">CVU82_01185</name>
</gene>
<evidence type="ECO:0000256" key="3">
    <source>
        <dbReference type="SAM" id="Phobius"/>
    </source>
</evidence>
<evidence type="ECO:0000313" key="5">
    <source>
        <dbReference type="EMBL" id="PKM91804.1"/>
    </source>
</evidence>
<proteinExistence type="inferred from homology"/>